<keyword evidence="2" id="KW-1185">Reference proteome</keyword>
<accession>A0AA47M0T2</accession>
<proteinExistence type="predicted"/>
<dbReference type="Proteomes" id="UP001174136">
    <property type="component" value="Unassembled WGS sequence"/>
</dbReference>
<evidence type="ECO:0000313" key="2">
    <source>
        <dbReference type="Proteomes" id="UP001174136"/>
    </source>
</evidence>
<dbReference type="EMBL" id="JAOPHQ010006547">
    <property type="protein sequence ID" value="KAK0131389.1"/>
    <property type="molecule type" value="Genomic_DNA"/>
</dbReference>
<sequence>MACSKLDKKRKVDSENREFKKEWTDKYAFVLPAGSTKPMCLICNETVALVKNKTEILADDLLNQIKLAVKKAKCISLALDESTDNTDNATLLVFVSFFDEERGEFFEDVLGLTTLHGHTRGDDIYEAVMEMLRDREIDLKHVVSIATDGAPNGFVCQPWKGVLRNHDNSNETCQFFEGIIT</sequence>
<protein>
    <submittedName>
        <fullName evidence="1">Zinc finger MYM-type protein 6</fullName>
    </submittedName>
</protein>
<comment type="caution">
    <text evidence="1">The sequence shown here is derived from an EMBL/GenBank/DDBJ whole genome shotgun (WGS) entry which is preliminary data.</text>
</comment>
<reference evidence="1" key="1">
    <citation type="journal article" date="2023" name="Front. Mar. Sci.">
        <title>A new Merluccius polli reference genome to investigate the effects of global change in West African waters.</title>
        <authorList>
            <person name="Mateo J.L."/>
            <person name="Blanco-Fernandez C."/>
            <person name="Garcia-Vazquez E."/>
            <person name="Machado-Schiaffino G."/>
        </authorList>
    </citation>
    <scope>NUCLEOTIDE SEQUENCE</scope>
    <source>
        <strain evidence="1">C29</strain>
        <tissue evidence="1">Fin</tissue>
    </source>
</reference>
<evidence type="ECO:0000313" key="1">
    <source>
        <dbReference type="EMBL" id="KAK0131389.1"/>
    </source>
</evidence>
<dbReference type="PANTHER" id="PTHR45913:SF21">
    <property type="entry name" value="DUF4371 DOMAIN-CONTAINING PROTEIN"/>
    <property type="match status" value="1"/>
</dbReference>
<name>A0AA47M0T2_MERPO</name>
<dbReference type="AlphaFoldDB" id="A0AA47M0T2"/>
<dbReference type="PANTHER" id="PTHR45913">
    <property type="entry name" value="EPM2A-INTERACTING PROTEIN 1"/>
    <property type="match status" value="1"/>
</dbReference>
<gene>
    <name evidence="1" type="primary">ZMYM6_2</name>
    <name evidence="1" type="ORF">N1851_033932</name>
</gene>
<organism evidence="1 2">
    <name type="scientific">Merluccius polli</name>
    <name type="common">Benguela hake</name>
    <name type="synonym">Merluccius cadenati</name>
    <dbReference type="NCBI Taxonomy" id="89951"/>
    <lineage>
        <taxon>Eukaryota</taxon>
        <taxon>Metazoa</taxon>
        <taxon>Chordata</taxon>
        <taxon>Craniata</taxon>
        <taxon>Vertebrata</taxon>
        <taxon>Euteleostomi</taxon>
        <taxon>Actinopterygii</taxon>
        <taxon>Neopterygii</taxon>
        <taxon>Teleostei</taxon>
        <taxon>Neoteleostei</taxon>
        <taxon>Acanthomorphata</taxon>
        <taxon>Zeiogadaria</taxon>
        <taxon>Gadariae</taxon>
        <taxon>Gadiformes</taxon>
        <taxon>Gadoidei</taxon>
        <taxon>Merlucciidae</taxon>
        <taxon>Merluccius</taxon>
    </lineage>
</organism>